<keyword evidence="2" id="KW-0472">Membrane</keyword>
<evidence type="ECO:0000313" key="3">
    <source>
        <dbReference type="EMBL" id="MBD3869925.1"/>
    </source>
</evidence>
<reference evidence="3 4" key="1">
    <citation type="submission" date="2020-08" db="EMBL/GenBank/DDBJ databases">
        <title>Acidobacteriota in marine sediments use diverse sulfur dissimilation pathways.</title>
        <authorList>
            <person name="Wasmund K."/>
        </authorList>
    </citation>
    <scope>NUCLEOTIDE SEQUENCE [LARGE SCALE GENOMIC DNA]</scope>
    <source>
        <strain evidence="3">MAG AM3-A</strain>
    </source>
</reference>
<feature type="region of interest" description="Disordered" evidence="1">
    <location>
        <begin position="1"/>
        <end position="24"/>
    </location>
</feature>
<name>A0A8J6Y3U6_9BACT</name>
<keyword evidence="2" id="KW-1133">Transmembrane helix</keyword>
<feature type="transmembrane region" description="Helical" evidence="2">
    <location>
        <begin position="77"/>
        <end position="97"/>
    </location>
</feature>
<evidence type="ECO:0000256" key="1">
    <source>
        <dbReference type="SAM" id="MobiDB-lite"/>
    </source>
</evidence>
<dbReference type="AlphaFoldDB" id="A0A8J6Y3U6"/>
<evidence type="ECO:0000256" key="2">
    <source>
        <dbReference type="SAM" id="Phobius"/>
    </source>
</evidence>
<keyword evidence="2" id="KW-0812">Transmembrane</keyword>
<dbReference type="EMBL" id="JACXWA010000013">
    <property type="protein sequence ID" value="MBD3869925.1"/>
    <property type="molecule type" value="Genomic_DNA"/>
</dbReference>
<proteinExistence type="predicted"/>
<accession>A0A8J6Y3U6</accession>
<feature type="transmembrane region" description="Helical" evidence="2">
    <location>
        <begin position="103"/>
        <end position="124"/>
    </location>
</feature>
<evidence type="ECO:0000313" key="4">
    <source>
        <dbReference type="Proteomes" id="UP000598633"/>
    </source>
</evidence>
<feature type="compositionally biased region" description="Basic and acidic residues" evidence="1">
    <location>
        <begin position="1"/>
        <end position="13"/>
    </location>
</feature>
<protein>
    <submittedName>
        <fullName evidence="3">DUF308 domain-containing protein</fullName>
    </submittedName>
</protein>
<comment type="caution">
    <text evidence="3">The sequence shown here is derived from an EMBL/GenBank/DDBJ whole genome shotgun (WGS) entry which is preliminary data.</text>
</comment>
<gene>
    <name evidence="3" type="ORF">IFJ97_01030</name>
</gene>
<sequence>MDEQNRNRCKEAAEDTAESAMPDCCGPMMDRADNEEQVTNGRSVCADMMNKMTGGENPMESCPMSAMFKRTAGSRGFGLLAMIPGLLFVLGGLAIIFEPQILVWLMAAASILVGIGLLAGASFLRKLAAGFQASTG</sequence>
<organism evidence="3 4">
    <name type="scientific">Candidatus Sulfomarinibacter kjeldsenii</name>
    <dbReference type="NCBI Taxonomy" id="2885994"/>
    <lineage>
        <taxon>Bacteria</taxon>
        <taxon>Pseudomonadati</taxon>
        <taxon>Acidobacteriota</taxon>
        <taxon>Thermoanaerobaculia</taxon>
        <taxon>Thermoanaerobaculales</taxon>
        <taxon>Candidatus Sulfomarinibacteraceae</taxon>
        <taxon>Candidatus Sulfomarinibacter</taxon>
    </lineage>
</organism>
<dbReference type="Proteomes" id="UP000598633">
    <property type="component" value="Unassembled WGS sequence"/>
</dbReference>